<dbReference type="InterPro" id="IPR058935">
    <property type="entry name" value="At4g15545-like_C"/>
</dbReference>
<dbReference type="InterPro" id="IPR058936">
    <property type="entry name" value="At4g15545-like"/>
</dbReference>
<gene>
    <name evidence="4" type="ORF">WJX84_001744</name>
</gene>
<comment type="caution">
    <text evidence="4">The sequence shown here is derived from an EMBL/GenBank/DDBJ whole genome shotgun (WGS) entry which is preliminary data.</text>
</comment>
<proteinExistence type="predicted"/>
<feature type="region of interest" description="Disordered" evidence="2">
    <location>
        <begin position="179"/>
        <end position="206"/>
    </location>
</feature>
<feature type="coiled-coil region" evidence="1">
    <location>
        <begin position="71"/>
        <end position="112"/>
    </location>
</feature>
<evidence type="ECO:0000313" key="4">
    <source>
        <dbReference type="EMBL" id="KAK9868234.1"/>
    </source>
</evidence>
<evidence type="ECO:0000259" key="3">
    <source>
        <dbReference type="Pfam" id="PF25972"/>
    </source>
</evidence>
<name>A0AAW1TF68_9CHLO</name>
<dbReference type="PANTHER" id="PTHR47383:SF8">
    <property type="entry name" value="OS01G0768300 PROTEIN"/>
    <property type="match status" value="1"/>
</dbReference>
<dbReference type="Proteomes" id="UP001485043">
    <property type="component" value="Unassembled WGS sequence"/>
</dbReference>
<evidence type="ECO:0000256" key="2">
    <source>
        <dbReference type="SAM" id="MobiDB-lite"/>
    </source>
</evidence>
<feature type="domain" description="At4g15545-like C-terminal" evidence="3">
    <location>
        <begin position="207"/>
        <end position="272"/>
    </location>
</feature>
<dbReference type="EMBL" id="JALJOV010000038">
    <property type="protein sequence ID" value="KAK9868234.1"/>
    <property type="molecule type" value="Genomic_DNA"/>
</dbReference>
<organism evidence="4 5">
    <name type="scientific">Apatococcus fuscideae</name>
    <dbReference type="NCBI Taxonomy" id="2026836"/>
    <lineage>
        <taxon>Eukaryota</taxon>
        <taxon>Viridiplantae</taxon>
        <taxon>Chlorophyta</taxon>
        <taxon>core chlorophytes</taxon>
        <taxon>Trebouxiophyceae</taxon>
        <taxon>Chlorellales</taxon>
        <taxon>Chlorellaceae</taxon>
        <taxon>Apatococcus</taxon>
    </lineage>
</organism>
<reference evidence="4 5" key="1">
    <citation type="journal article" date="2024" name="Nat. Commun.">
        <title>Phylogenomics reveals the evolutionary origins of lichenization in chlorophyte algae.</title>
        <authorList>
            <person name="Puginier C."/>
            <person name="Libourel C."/>
            <person name="Otte J."/>
            <person name="Skaloud P."/>
            <person name="Haon M."/>
            <person name="Grisel S."/>
            <person name="Petersen M."/>
            <person name="Berrin J.G."/>
            <person name="Delaux P.M."/>
            <person name="Dal Grande F."/>
            <person name="Keller J."/>
        </authorList>
    </citation>
    <scope>NUCLEOTIDE SEQUENCE [LARGE SCALE GENOMIC DNA]</scope>
    <source>
        <strain evidence="4 5">SAG 2523</strain>
    </source>
</reference>
<keyword evidence="5" id="KW-1185">Reference proteome</keyword>
<accession>A0AAW1TF68</accession>
<dbReference type="Pfam" id="PF25972">
    <property type="entry name" value="At4g15545_C"/>
    <property type="match status" value="1"/>
</dbReference>
<dbReference type="AlphaFoldDB" id="A0AAW1TF68"/>
<dbReference type="PANTHER" id="PTHR47383">
    <property type="entry name" value="OS03G0659800 PROTEIN"/>
    <property type="match status" value="1"/>
</dbReference>
<evidence type="ECO:0000313" key="5">
    <source>
        <dbReference type="Proteomes" id="UP001485043"/>
    </source>
</evidence>
<sequence>MEQSLLMHFPMGTAGDLGLSKEVAAILPMDPYEQLKLAHQICCFAFSQKVGTLEADNRHHKQGLAQRMSTIKTLESRVTSLQLDLQDSQSQAQQMQEEAGRLSQEKAALLTTVQSLKADNDRLRAFKRKLLHSLQNDSERGDSFLADEEWAMATSSPVAHRGPSSVPFSQALPALTSGPAAASMGWASGSPAHAAGMQRQPSQTPTTIDGREFFRLARSRLAAPRFGQFLQAIKELNSGAKTREQTLQQARDLFGTSEADLYASFEELLNQHLPPHK</sequence>
<evidence type="ECO:0000256" key="1">
    <source>
        <dbReference type="SAM" id="Coils"/>
    </source>
</evidence>
<keyword evidence="1" id="KW-0175">Coiled coil</keyword>
<protein>
    <recommendedName>
        <fullName evidence="3">At4g15545-like C-terminal domain-containing protein</fullName>
    </recommendedName>
</protein>